<gene>
    <name evidence="1" type="ORF">OIU77_031458</name>
</gene>
<reference evidence="1" key="1">
    <citation type="submission" date="2022-10" db="EMBL/GenBank/DDBJ databases">
        <authorList>
            <person name="Hyden B.L."/>
            <person name="Feng K."/>
            <person name="Yates T."/>
            <person name="Jawdy S."/>
            <person name="Smart L.B."/>
            <person name="Muchero W."/>
        </authorList>
    </citation>
    <scope>NUCLEOTIDE SEQUENCE</scope>
    <source>
        <tissue evidence="1">Shoot tip</tissue>
    </source>
</reference>
<accession>A0ABQ9BHQ1</accession>
<reference evidence="1" key="2">
    <citation type="journal article" date="2023" name="Int. J. Mol. Sci.">
        <title>De Novo Assembly and Annotation of 11 Diverse Shrub Willow (Salix) Genomes Reveals Novel Gene Organization in Sex-Linked Regions.</title>
        <authorList>
            <person name="Hyden B."/>
            <person name="Feng K."/>
            <person name="Yates T.B."/>
            <person name="Jawdy S."/>
            <person name="Cereghino C."/>
            <person name="Smart L.B."/>
            <person name="Muchero W."/>
        </authorList>
    </citation>
    <scope>NUCLEOTIDE SEQUENCE</scope>
    <source>
        <tissue evidence="1">Shoot tip</tissue>
    </source>
</reference>
<evidence type="ECO:0000313" key="2">
    <source>
        <dbReference type="Proteomes" id="UP001141253"/>
    </source>
</evidence>
<dbReference type="EMBL" id="JAPFFI010000009">
    <property type="protein sequence ID" value="KAJ6383035.1"/>
    <property type="molecule type" value="Genomic_DNA"/>
</dbReference>
<evidence type="ECO:0000313" key="1">
    <source>
        <dbReference type="EMBL" id="KAJ6383035.1"/>
    </source>
</evidence>
<dbReference type="Proteomes" id="UP001141253">
    <property type="component" value="Chromosome 6"/>
</dbReference>
<proteinExistence type="predicted"/>
<protein>
    <submittedName>
        <fullName evidence="1">Uncharacterized protein</fullName>
    </submittedName>
</protein>
<name>A0ABQ9BHQ1_9ROSI</name>
<organism evidence="1 2">
    <name type="scientific">Salix suchowensis</name>
    <dbReference type="NCBI Taxonomy" id="1278906"/>
    <lineage>
        <taxon>Eukaryota</taxon>
        <taxon>Viridiplantae</taxon>
        <taxon>Streptophyta</taxon>
        <taxon>Embryophyta</taxon>
        <taxon>Tracheophyta</taxon>
        <taxon>Spermatophyta</taxon>
        <taxon>Magnoliopsida</taxon>
        <taxon>eudicotyledons</taxon>
        <taxon>Gunneridae</taxon>
        <taxon>Pentapetalae</taxon>
        <taxon>rosids</taxon>
        <taxon>fabids</taxon>
        <taxon>Malpighiales</taxon>
        <taxon>Salicaceae</taxon>
        <taxon>Saliceae</taxon>
        <taxon>Salix</taxon>
    </lineage>
</organism>
<keyword evidence="2" id="KW-1185">Reference proteome</keyword>
<sequence>MSIHFSCFHGSPKCDRAVLNIVVLPLKSCHLVLSAQKTEVSLFFPVLDRILALVLGLLLSFL</sequence>
<comment type="caution">
    <text evidence="1">The sequence shown here is derived from an EMBL/GenBank/DDBJ whole genome shotgun (WGS) entry which is preliminary data.</text>
</comment>